<evidence type="ECO:0000313" key="8">
    <source>
        <dbReference type="EMBL" id="MBK1713614.1"/>
    </source>
</evidence>
<feature type="coiled-coil region" evidence="4">
    <location>
        <begin position="137"/>
        <end position="164"/>
    </location>
</feature>
<feature type="signal peptide" evidence="6">
    <location>
        <begin position="1"/>
        <end position="28"/>
    </location>
</feature>
<evidence type="ECO:0000256" key="6">
    <source>
        <dbReference type="SAM" id="SignalP"/>
    </source>
</evidence>
<evidence type="ECO:0000256" key="4">
    <source>
        <dbReference type="SAM" id="Coils"/>
    </source>
</evidence>
<dbReference type="CDD" id="cd07185">
    <property type="entry name" value="OmpA_C-like"/>
    <property type="match status" value="1"/>
</dbReference>
<feature type="region of interest" description="Disordered" evidence="5">
    <location>
        <begin position="255"/>
        <end position="288"/>
    </location>
</feature>
<dbReference type="InterPro" id="IPR025511">
    <property type="entry name" value="DUF4398"/>
</dbReference>
<dbReference type="PANTHER" id="PTHR30329:SF20">
    <property type="entry name" value="EXPORTED PROTEIN"/>
    <property type="match status" value="1"/>
</dbReference>
<dbReference type="Pfam" id="PF14346">
    <property type="entry name" value="DUF4398"/>
    <property type="match status" value="1"/>
</dbReference>
<dbReference type="Proteomes" id="UP001041814">
    <property type="component" value="Unassembled WGS sequence"/>
</dbReference>
<keyword evidence="8" id="KW-0282">Flagellum</keyword>
<keyword evidence="9" id="KW-1185">Reference proteome</keyword>
<accession>A0ABS1DW81</accession>
<dbReference type="EMBL" id="NRRU01000042">
    <property type="protein sequence ID" value="MBK1713614.1"/>
    <property type="molecule type" value="Genomic_DNA"/>
</dbReference>
<dbReference type="PROSITE" id="PS51257">
    <property type="entry name" value="PROKAR_LIPOPROTEIN"/>
    <property type="match status" value="1"/>
</dbReference>
<reference evidence="8" key="2">
    <citation type="journal article" date="2020" name="Microorganisms">
        <title>Osmotic Adaptation and Compatible Solute Biosynthesis of Phototrophic Bacteria as Revealed from Genome Analyses.</title>
        <authorList>
            <person name="Imhoff J.F."/>
            <person name="Rahn T."/>
            <person name="Kunzel S."/>
            <person name="Keller A."/>
            <person name="Neulinger S.C."/>
        </authorList>
    </citation>
    <scope>NUCLEOTIDE SEQUENCE</scope>
    <source>
        <strain evidence="8">IM 151</strain>
    </source>
</reference>
<dbReference type="SUPFAM" id="SSF103088">
    <property type="entry name" value="OmpA-like"/>
    <property type="match status" value="1"/>
</dbReference>
<evidence type="ECO:0000256" key="5">
    <source>
        <dbReference type="SAM" id="MobiDB-lite"/>
    </source>
</evidence>
<dbReference type="InterPro" id="IPR006664">
    <property type="entry name" value="OMP_bac"/>
</dbReference>
<keyword evidence="8" id="KW-0966">Cell projection</keyword>
<dbReference type="Gene3D" id="3.30.1330.60">
    <property type="entry name" value="OmpA-like domain"/>
    <property type="match status" value="1"/>
</dbReference>
<proteinExistence type="predicted"/>
<dbReference type="InterPro" id="IPR006665">
    <property type="entry name" value="OmpA-like"/>
</dbReference>
<dbReference type="PRINTS" id="PR01023">
    <property type="entry name" value="NAFLGMOTY"/>
</dbReference>
<evidence type="ECO:0000259" key="7">
    <source>
        <dbReference type="PROSITE" id="PS51123"/>
    </source>
</evidence>
<keyword evidence="8" id="KW-0969">Cilium</keyword>
<evidence type="ECO:0000256" key="1">
    <source>
        <dbReference type="ARBA" id="ARBA00004442"/>
    </source>
</evidence>
<comment type="subcellular location">
    <subcellularLocation>
        <location evidence="1">Cell outer membrane</location>
    </subcellularLocation>
</comment>
<sequence length="288" mass="30663">MNTFKQLGIAVLAAAALAACSTTPPVNAGLDQARSDYRSLQGDPQAQRLAPVETKQAGDALALAEAAQARRDDVAQVDQLSYLAKQRVALARETARRKASEEAVANAAATRDKQRLAARTVEADAAAQTAAVAQRDAASAQRQTGDAERRNAALEEQLRDLKAKKTERGLVVTVGDVLFDTGRAQLNAGGVRNLQPLGNFLKEHPQRKAQIEGYTDSTGSENGNMALSRRRADAVLAALLDMGVSRNQLSAEGFGEARPVSDNGNSRGRQMNRRVEIVLPDDAQAAAR</sequence>
<evidence type="ECO:0000256" key="2">
    <source>
        <dbReference type="ARBA" id="ARBA00023136"/>
    </source>
</evidence>
<dbReference type="RefSeq" id="WP_200378852.1">
    <property type="nucleotide sequence ID" value="NZ_NRRU01000042.1"/>
</dbReference>
<dbReference type="Pfam" id="PF00691">
    <property type="entry name" value="OmpA"/>
    <property type="match status" value="1"/>
</dbReference>
<dbReference type="PROSITE" id="PS51123">
    <property type="entry name" value="OMPA_2"/>
    <property type="match status" value="1"/>
</dbReference>
<keyword evidence="2 3" id="KW-0472">Membrane</keyword>
<protein>
    <submittedName>
        <fullName evidence="8">Flagellar motor protein MotB</fullName>
    </submittedName>
</protein>
<evidence type="ECO:0000256" key="3">
    <source>
        <dbReference type="PROSITE-ProRule" id="PRU00473"/>
    </source>
</evidence>
<dbReference type="PRINTS" id="PR01021">
    <property type="entry name" value="OMPADOMAIN"/>
</dbReference>
<keyword evidence="6" id="KW-0732">Signal</keyword>
<feature type="chain" id="PRO_5047052371" evidence="6">
    <location>
        <begin position="29"/>
        <end position="288"/>
    </location>
</feature>
<comment type="caution">
    <text evidence="8">The sequence shown here is derived from an EMBL/GenBank/DDBJ whole genome shotgun (WGS) entry which is preliminary data.</text>
</comment>
<feature type="domain" description="OmpA-like" evidence="7">
    <location>
        <begin position="166"/>
        <end position="283"/>
    </location>
</feature>
<dbReference type="InterPro" id="IPR036737">
    <property type="entry name" value="OmpA-like_sf"/>
</dbReference>
<organism evidence="8 9">
    <name type="scientific">Rubrivivax gelatinosus</name>
    <name type="common">Rhodocyclus gelatinosus</name>
    <name type="synonym">Rhodopseudomonas gelatinosa</name>
    <dbReference type="NCBI Taxonomy" id="28068"/>
    <lineage>
        <taxon>Bacteria</taxon>
        <taxon>Pseudomonadati</taxon>
        <taxon>Pseudomonadota</taxon>
        <taxon>Betaproteobacteria</taxon>
        <taxon>Burkholderiales</taxon>
        <taxon>Sphaerotilaceae</taxon>
        <taxon>Rubrivivax</taxon>
    </lineage>
</organism>
<reference evidence="8" key="1">
    <citation type="submission" date="2017-08" db="EMBL/GenBank/DDBJ databases">
        <authorList>
            <person name="Imhoff J.F."/>
            <person name="Rahn T."/>
            <person name="Kuenzel S."/>
            <person name="Neulinger S.C."/>
        </authorList>
    </citation>
    <scope>NUCLEOTIDE SEQUENCE</scope>
    <source>
        <strain evidence="8">IM 151</strain>
    </source>
</reference>
<gene>
    <name evidence="8" type="ORF">CKO43_12575</name>
</gene>
<dbReference type="InterPro" id="IPR050330">
    <property type="entry name" value="Bact_OuterMem_StrucFunc"/>
</dbReference>
<evidence type="ECO:0000313" key="9">
    <source>
        <dbReference type="Proteomes" id="UP001041814"/>
    </source>
</evidence>
<dbReference type="PANTHER" id="PTHR30329">
    <property type="entry name" value="STATOR ELEMENT OF FLAGELLAR MOTOR COMPLEX"/>
    <property type="match status" value="1"/>
</dbReference>
<name>A0ABS1DW81_RUBGE</name>
<keyword evidence="4" id="KW-0175">Coiled coil</keyword>